<name>A0A9P6MCZ0_9FUNG</name>
<dbReference type="GO" id="GO:0005737">
    <property type="term" value="C:cytoplasm"/>
    <property type="evidence" value="ECO:0007669"/>
    <property type="project" value="TreeGrafter"/>
</dbReference>
<dbReference type="SUPFAM" id="SSF56801">
    <property type="entry name" value="Acetyl-CoA synthetase-like"/>
    <property type="match status" value="1"/>
</dbReference>
<evidence type="ECO:0000313" key="3">
    <source>
        <dbReference type="Proteomes" id="UP000749646"/>
    </source>
</evidence>
<feature type="non-terminal residue" evidence="2">
    <location>
        <position position="327"/>
    </location>
</feature>
<accession>A0A9P6MCZ0</accession>
<dbReference type="Pfam" id="PF00501">
    <property type="entry name" value="AMP-binding"/>
    <property type="match status" value="1"/>
</dbReference>
<gene>
    <name evidence="2" type="ORF">BGZ65_012332</name>
</gene>
<dbReference type="PANTHER" id="PTHR45527:SF1">
    <property type="entry name" value="FATTY ACID SYNTHASE"/>
    <property type="match status" value="1"/>
</dbReference>
<reference evidence="2" key="1">
    <citation type="journal article" date="2020" name="Fungal Divers.">
        <title>Resolving the Mortierellaceae phylogeny through synthesis of multi-gene phylogenetics and phylogenomics.</title>
        <authorList>
            <person name="Vandepol N."/>
            <person name="Liber J."/>
            <person name="Desiro A."/>
            <person name="Na H."/>
            <person name="Kennedy M."/>
            <person name="Barry K."/>
            <person name="Grigoriev I.V."/>
            <person name="Miller A.N."/>
            <person name="O'Donnell K."/>
            <person name="Stajich J.E."/>
            <person name="Bonito G."/>
        </authorList>
    </citation>
    <scope>NUCLEOTIDE SEQUENCE</scope>
    <source>
        <strain evidence="2">MES-2147</strain>
    </source>
</reference>
<dbReference type="InterPro" id="IPR020459">
    <property type="entry name" value="AMP-binding"/>
</dbReference>
<comment type="caution">
    <text evidence="2">The sequence shown here is derived from an EMBL/GenBank/DDBJ whole genome shotgun (WGS) entry which is preliminary data.</text>
</comment>
<dbReference type="GO" id="GO:0044550">
    <property type="term" value="P:secondary metabolite biosynthetic process"/>
    <property type="evidence" value="ECO:0007669"/>
    <property type="project" value="TreeGrafter"/>
</dbReference>
<dbReference type="Gene3D" id="2.30.38.10">
    <property type="entry name" value="Luciferase, Domain 3"/>
    <property type="match status" value="1"/>
</dbReference>
<evidence type="ECO:0000313" key="2">
    <source>
        <dbReference type="EMBL" id="KAF9992355.1"/>
    </source>
</evidence>
<dbReference type="InterPro" id="IPR020845">
    <property type="entry name" value="AMP-binding_CS"/>
</dbReference>
<organism evidence="2 3">
    <name type="scientific">Modicella reniformis</name>
    <dbReference type="NCBI Taxonomy" id="1440133"/>
    <lineage>
        <taxon>Eukaryota</taxon>
        <taxon>Fungi</taxon>
        <taxon>Fungi incertae sedis</taxon>
        <taxon>Mucoromycota</taxon>
        <taxon>Mortierellomycotina</taxon>
        <taxon>Mortierellomycetes</taxon>
        <taxon>Mortierellales</taxon>
        <taxon>Mortierellaceae</taxon>
        <taxon>Modicella</taxon>
    </lineage>
</organism>
<dbReference type="PANTHER" id="PTHR45527">
    <property type="entry name" value="NONRIBOSOMAL PEPTIDE SYNTHETASE"/>
    <property type="match status" value="1"/>
</dbReference>
<dbReference type="OrthoDB" id="329835at2759"/>
<dbReference type="GO" id="GO:0043041">
    <property type="term" value="P:amino acid activation for nonribosomal peptide biosynthetic process"/>
    <property type="evidence" value="ECO:0007669"/>
    <property type="project" value="TreeGrafter"/>
</dbReference>
<dbReference type="EMBL" id="JAAAHW010002231">
    <property type="protein sequence ID" value="KAF9992355.1"/>
    <property type="molecule type" value="Genomic_DNA"/>
</dbReference>
<dbReference type="AlphaFoldDB" id="A0A9P6MCZ0"/>
<dbReference type="GO" id="GO:0031177">
    <property type="term" value="F:phosphopantetheine binding"/>
    <property type="evidence" value="ECO:0007669"/>
    <property type="project" value="TreeGrafter"/>
</dbReference>
<dbReference type="PROSITE" id="PS00455">
    <property type="entry name" value="AMP_BINDING"/>
    <property type="match status" value="1"/>
</dbReference>
<sequence length="327" mass="35755">MIVGMLAILKAGGAYVPLDPAYASERLRDILLDAAPSIVVADEFGRKVLGEDALPSVTVVDPNVVGVYSVLSIQQGNSNPHALRLASHHLAYVIYTSGSTGRPKGVLIEHHGVVNFLMTRLEIYGIRQGSRVLQFSSFGFDGCVMDVFATLGYGGTIYLLPDHIRYNPLLLWNYLKDNSITQAFLPPAFLRDCIDFPPLSNPLTMIVGGESYPVSLLRALRSLFPSGSILNEYGPTETTIIASSWQFQENFNGDIPPIGRPLANRHFYILDKRRNPVPLGAVGEIYIGGVGVARGYLNRPELTSQVFVHDPFSGDTDARMYKTGDLA</sequence>
<dbReference type="InterPro" id="IPR000873">
    <property type="entry name" value="AMP-dep_synth/lig_dom"/>
</dbReference>
<keyword evidence="3" id="KW-1185">Reference proteome</keyword>
<proteinExistence type="predicted"/>
<dbReference type="Proteomes" id="UP000749646">
    <property type="component" value="Unassembled WGS sequence"/>
</dbReference>
<dbReference type="PRINTS" id="PR00154">
    <property type="entry name" value="AMPBINDING"/>
</dbReference>
<feature type="domain" description="AMP-dependent synthetase/ligase" evidence="1">
    <location>
        <begin position="1"/>
        <end position="297"/>
    </location>
</feature>
<dbReference type="Gene3D" id="3.40.50.980">
    <property type="match status" value="2"/>
</dbReference>
<evidence type="ECO:0000259" key="1">
    <source>
        <dbReference type="Pfam" id="PF00501"/>
    </source>
</evidence>
<protein>
    <recommendedName>
        <fullName evidence="1">AMP-dependent synthetase/ligase domain-containing protein</fullName>
    </recommendedName>
</protein>